<feature type="domain" description="Tc1-like transposase DDE" evidence="1">
    <location>
        <begin position="13"/>
        <end position="61"/>
    </location>
</feature>
<dbReference type="EMBL" id="LR026985">
    <property type="protein sequence ID" value="VCU39532.1"/>
    <property type="molecule type" value="Genomic_DNA"/>
</dbReference>
<sequence>MVSMILWLPVMQENAPAHAATSTMEDMSQVLIQPISWPANSPDLNPIEAIWSRMKGHIQRQHPNMGCGKQRTPDSLCNILKEAWDSVYSEDLVRLIHRMPVRCHAMINADEGPTRY</sequence>
<evidence type="ECO:0000313" key="2">
    <source>
        <dbReference type="EMBL" id="VCU39532.1"/>
    </source>
</evidence>
<protein>
    <submittedName>
        <fullName evidence="2">Bgt-50483</fullName>
    </submittedName>
</protein>
<dbReference type="GO" id="GO:0003676">
    <property type="term" value="F:nucleic acid binding"/>
    <property type="evidence" value="ECO:0007669"/>
    <property type="project" value="InterPro"/>
</dbReference>
<dbReference type="Gene3D" id="3.30.420.10">
    <property type="entry name" value="Ribonuclease H-like superfamily/Ribonuclease H"/>
    <property type="match status" value="1"/>
</dbReference>
<dbReference type="InterPro" id="IPR038717">
    <property type="entry name" value="Tc1-like_DDE_dom"/>
</dbReference>
<evidence type="ECO:0000313" key="3">
    <source>
        <dbReference type="Proteomes" id="UP000324639"/>
    </source>
</evidence>
<dbReference type="Pfam" id="PF13358">
    <property type="entry name" value="DDE_3"/>
    <property type="match status" value="1"/>
</dbReference>
<accession>A0A9X9L8Z1</accession>
<dbReference type="AlphaFoldDB" id="A0A9X9L8Z1"/>
<gene>
    <name evidence="2" type="ORF">BGT96224V316_LOCUS788</name>
</gene>
<name>A0A9X9L8Z1_BLUGR</name>
<proteinExistence type="predicted"/>
<dbReference type="InterPro" id="IPR036397">
    <property type="entry name" value="RNaseH_sf"/>
</dbReference>
<reference evidence="2 3" key="1">
    <citation type="submission" date="2018-08" db="EMBL/GenBank/DDBJ databases">
        <authorList>
            <person name="Muller C M."/>
        </authorList>
    </citation>
    <scope>NUCLEOTIDE SEQUENCE [LARGE SCALE GENOMIC DNA]</scope>
</reference>
<dbReference type="Proteomes" id="UP000324639">
    <property type="component" value="Chromosome Bgt_-02"/>
</dbReference>
<evidence type="ECO:0000259" key="1">
    <source>
        <dbReference type="Pfam" id="PF13358"/>
    </source>
</evidence>
<keyword evidence="3" id="KW-1185">Reference proteome</keyword>
<organism evidence="2 3">
    <name type="scientific">Blumeria graminis f. sp. tritici</name>
    <dbReference type="NCBI Taxonomy" id="62690"/>
    <lineage>
        <taxon>Eukaryota</taxon>
        <taxon>Fungi</taxon>
        <taxon>Dikarya</taxon>
        <taxon>Ascomycota</taxon>
        <taxon>Pezizomycotina</taxon>
        <taxon>Leotiomycetes</taxon>
        <taxon>Erysiphales</taxon>
        <taxon>Erysiphaceae</taxon>
        <taxon>Blumeria</taxon>
    </lineage>
</organism>